<evidence type="ECO:0000256" key="1">
    <source>
        <dbReference type="SAM" id="MobiDB-lite"/>
    </source>
</evidence>
<organism evidence="3 4">
    <name type="scientific">Larkinella humicola</name>
    <dbReference type="NCBI Taxonomy" id="2607654"/>
    <lineage>
        <taxon>Bacteria</taxon>
        <taxon>Pseudomonadati</taxon>
        <taxon>Bacteroidota</taxon>
        <taxon>Cytophagia</taxon>
        <taxon>Cytophagales</taxon>
        <taxon>Spirosomataceae</taxon>
        <taxon>Larkinella</taxon>
    </lineage>
</organism>
<dbReference type="RefSeq" id="WP_150874723.1">
    <property type="nucleotide sequence ID" value="NZ_VTWS01000001.1"/>
</dbReference>
<protein>
    <submittedName>
        <fullName evidence="3">DUF2278 family protein</fullName>
    </submittedName>
</protein>
<dbReference type="Pfam" id="PF10042">
    <property type="entry name" value="DUF2278"/>
    <property type="match status" value="1"/>
</dbReference>
<keyword evidence="4" id="KW-1185">Reference proteome</keyword>
<evidence type="ECO:0000256" key="2">
    <source>
        <dbReference type="SAM" id="Phobius"/>
    </source>
</evidence>
<feature type="transmembrane region" description="Helical" evidence="2">
    <location>
        <begin position="109"/>
        <end position="128"/>
    </location>
</feature>
<evidence type="ECO:0000313" key="3">
    <source>
        <dbReference type="EMBL" id="KAA9356569.1"/>
    </source>
</evidence>
<feature type="compositionally biased region" description="Polar residues" evidence="1">
    <location>
        <begin position="1028"/>
        <end position="1042"/>
    </location>
</feature>
<dbReference type="EMBL" id="VTWS01000001">
    <property type="protein sequence ID" value="KAA9356569.1"/>
    <property type="molecule type" value="Genomic_DNA"/>
</dbReference>
<accession>A0A5N1JPM8</accession>
<name>A0A5N1JPM8_9BACT</name>
<evidence type="ECO:0000313" key="4">
    <source>
        <dbReference type="Proteomes" id="UP000326344"/>
    </source>
</evidence>
<sequence>MTPVSSHRPLPLGELLEQLRLEGFVVTPEVYDRCFRIADTWFPDGLTTAGQRRELKELLGPVVVRSDLEQEKFGAIFDQVVRFSDQAVKEAETAEKPADSRKPPKPNRLIWVAFLSVIILMLIGLAVYHSQQIVIPEKDPPHTPPDSTQPLVADTTRSIEPSPVVRPSSYPSFPLIQANPTRITTYTRQTGYLLLAVLLATGAVAAVLFRYFFPNRKRIPGDGPPYFLTFPDQEKTITVAESMDVWARQLNQRDEGQRRMMDVSRTIRATASRGGYPSIYYQQIKLRPRYLVLIDQRSTFHQQARLYAYLGAVLTESEVELETLFFNSDPRTCRSEKYPKGIALSDLFRLHRHSYLVLITEGIRLIDYDRGTVAPWVTNGFDGWEKRAILTPVYPENWTSIEAILARFFIVLPATPDGQLLLRTYFQAGEHPTFQELRRQLQVNTGSAADRGFFGKPASKLTIAEIDRFLENPFDTEKLTEEETSRLKQWAYATAIYPTPTWEMTLAIGKTIERYTGTDAFVTTTNLLKITALPWLQQSSIPEPLRQELLARFDELPVALKTAIHQDVLQLLESVRTSPGSLAEEERERHTYEVMLTDEKHRAEALRKLAPFQKAGLLTSPIIDHQVTAHKRRKTVAYGLTLAILAVFGLAAGYFIVPETNTTPPAGLKPFFYTASDSLRADSAVMYNNLATRLSFDSLKNSDFATEIAGAIQTIGYEPANDSIGATYQNGMDRITSRYQSPAGKTSGGFEAVSEMTAEIEAHQKKYLPILESELYSMRIALLLASLRQRITFEALYNLHAVRFQRSVFLDSTGSSSSRERDLTIRGIRQIVAPTSWYSAPGFFPHDSLLVNYLKLLNQNLQADSLLIRIDALDSYGANVKQYSTPAYSQDWGNRQSQEIGIARQAAQFNRINLFLPNAPRNKNLLMVRVPRRTLSPERMDSLARLTAAWIKLYLEKPDSAPQTIPAAATKSAPVKAPTVKTRPKTIPAKTAPTQVPNPTPAQTKPATDERPATASPDPEPAAVPPIDNTSNANVKQETPPTVVQREIPGDYGVLVGEVRETRMVSNNLFLLIAVNGDYYQVRIGNQPNTPYGQSSDTPIVATAENERVRKIPGFQRFSSAKEGFYLLDKTSTSGALDYLRTGDSYADFKVDRKAYLGGLVSVSKKSPTRIYVWGARWQPASSTNPFKLPNGFYEIHYVHQNQGFYSPNDVLNAPWQDGGIILDSGSLKALAIRFSSQSTTTDAKGDPVKATAK</sequence>
<proteinExistence type="predicted"/>
<feature type="transmembrane region" description="Helical" evidence="2">
    <location>
        <begin position="636"/>
        <end position="657"/>
    </location>
</feature>
<keyword evidence="2" id="KW-1133">Transmembrane helix</keyword>
<keyword evidence="2" id="KW-0472">Membrane</keyword>
<gene>
    <name evidence="3" type="ORF">F0P93_02120</name>
</gene>
<comment type="caution">
    <text evidence="3">The sequence shown here is derived from an EMBL/GenBank/DDBJ whole genome shotgun (WGS) entry which is preliminary data.</text>
</comment>
<keyword evidence="2" id="KW-0812">Transmembrane</keyword>
<feature type="transmembrane region" description="Helical" evidence="2">
    <location>
        <begin position="192"/>
        <end position="213"/>
    </location>
</feature>
<dbReference type="Proteomes" id="UP000326344">
    <property type="component" value="Unassembled WGS sequence"/>
</dbReference>
<feature type="region of interest" description="Disordered" evidence="1">
    <location>
        <begin position="965"/>
        <end position="1044"/>
    </location>
</feature>
<dbReference type="InterPro" id="IPR019268">
    <property type="entry name" value="DUF2278"/>
</dbReference>
<reference evidence="3 4" key="1">
    <citation type="submission" date="2019-09" db="EMBL/GenBank/DDBJ databases">
        <title>Genome Sequence of Larkinella sp MA1.</title>
        <authorList>
            <person name="Srinivasan S."/>
        </authorList>
    </citation>
    <scope>NUCLEOTIDE SEQUENCE [LARGE SCALE GENOMIC DNA]</scope>
    <source>
        <strain evidence="3 4">MA1</strain>
    </source>
</reference>
<feature type="compositionally biased region" description="Polar residues" evidence="1">
    <location>
        <begin position="992"/>
        <end position="1006"/>
    </location>
</feature>
<dbReference type="AlphaFoldDB" id="A0A5N1JPM8"/>